<dbReference type="InterPro" id="IPR029063">
    <property type="entry name" value="SAM-dependent_MTases_sf"/>
</dbReference>
<evidence type="ECO:0000313" key="11">
    <source>
        <dbReference type="Proteomes" id="UP000007431"/>
    </source>
</evidence>
<dbReference type="Proteomes" id="UP000007431">
    <property type="component" value="Unassembled WGS sequence"/>
</dbReference>
<keyword evidence="1" id="KW-0808">Transferase</keyword>
<dbReference type="Pfam" id="PF13847">
    <property type="entry name" value="Methyltransf_31"/>
    <property type="match status" value="1"/>
</dbReference>
<protein>
    <recommendedName>
        <fullName evidence="5">Arsenite methyltransferase</fullName>
        <ecNumber evidence="4">2.1.1.137</ecNumber>
    </recommendedName>
</protein>
<comment type="catalytic activity">
    <reaction evidence="7">
        <text>arsenic triglutathione + 2 [thioredoxin]-dithiol + 2 S-adenosyl-L-methionine + H2O = dimethylarsinous acid + 2 [thioredoxin]-disulfide + 3 glutathione + 2 S-adenosyl-L-homocysteine + 2 H(+)</text>
        <dbReference type="Rhea" id="RHEA:69464"/>
        <dbReference type="Rhea" id="RHEA-COMP:10698"/>
        <dbReference type="Rhea" id="RHEA-COMP:10700"/>
        <dbReference type="ChEBI" id="CHEBI:15377"/>
        <dbReference type="ChEBI" id="CHEBI:15378"/>
        <dbReference type="ChEBI" id="CHEBI:23808"/>
        <dbReference type="ChEBI" id="CHEBI:29950"/>
        <dbReference type="ChEBI" id="CHEBI:50058"/>
        <dbReference type="ChEBI" id="CHEBI:57856"/>
        <dbReference type="ChEBI" id="CHEBI:57925"/>
        <dbReference type="ChEBI" id="CHEBI:59789"/>
        <dbReference type="ChEBI" id="CHEBI:183640"/>
        <dbReference type="EC" id="2.1.1.137"/>
    </reaction>
</comment>
<dbReference type="InterPro" id="IPR026669">
    <property type="entry name" value="Arsenite_MeTrfase-like"/>
</dbReference>
<evidence type="ECO:0000259" key="9">
    <source>
        <dbReference type="Pfam" id="PF13847"/>
    </source>
</evidence>
<proteinExistence type="inferred from homology"/>
<accession>D8PLB1</accession>
<dbReference type="PANTHER" id="PTHR43675">
    <property type="entry name" value="ARSENITE METHYLTRANSFERASE"/>
    <property type="match status" value="1"/>
</dbReference>
<evidence type="ECO:0000256" key="8">
    <source>
        <dbReference type="ARBA" id="ARBA00048428"/>
    </source>
</evidence>
<dbReference type="GO" id="GO:0030791">
    <property type="term" value="F:arsenite methyltransferase activity"/>
    <property type="evidence" value="ECO:0007669"/>
    <property type="project" value="UniProtKB-EC"/>
</dbReference>
<dbReference type="VEuPathDB" id="FungiDB:SCHCODRAFT_02609414"/>
<dbReference type="SUPFAM" id="SSF53335">
    <property type="entry name" value="S-adenosyl-L-methionine-dependent methyltransferases"/>
    <property type="match status" value="1"/>
</dbReference>
<feature type="domain" description="Methyltransferase" evidence="9">
    <location>
        <begin position="61"/>
        <end position="209"/>
    </location>
</feature>
<reference evidence="10 11" key="1">
    <citation type="journal article" date="2010" name="Nat. Biotechnol.">
        <title>Genome sequence of the model mushroom Schizophyllum commune.</title>
        <authorList>
            <person name="Ohm R.A."/>
            <person name="de Jong J.F."/>
            <person name="Lugones L.G."/>
            <person name="Aerts A."/>
            <person name="Kothe E."/>
            <person name="Stajich J.E."/>
            <person name="de Vries R.P."/>
            <person name="Record E."/>
            <person name="Levasseur A."/>
            <person name="Baker S.E."/>
            <person name="Bartholomew K.A."/>
            <person name="Coutinho P.M."/>
            <person name="Erdmann S."/>
            <person name="Fowler T.J."/>
            <person name="Gathman A.C."/>
            <person name="Lombard V."/>
            <person name="Henrissat B."/>
            <person name="Knabe N."/>
            <person name="Kuees U."/>
            <person name="Lilly W.W."/>
            <person name="Lindquist E."/>
            <person name="Lucas S."/>
            <person name="Magnuson J.K."/>
            <person name="Piumi F."/>
            <person name="Raudaskoski M."/>
            <person name="Salamov A."/>
            <person name="Schmutz J."/>
            <person name="Schwarze F.W.M.R."/>
            <person name="vanKuyk P.A."/>
            <person name="Horton J.S."/>
            <person name="Grigoriev I.V."/>
            <person name="Woesten H.A.B."/>
        </authorList>
    </citation>
    <scope>NUCLEOTIDE SEQUENCE [LARGE SCALE GENOMIC DNA]</scope>
    <source>
        <strain evidence="11">H4-8 / FGSC 9210</strain>
    </source>
</reference>
<comment type="similarity">
    <text evidence="3">Belongs to the methyltransferase superfamily. Arsenite methyltransferase family.</text>
</comment>
<name>D8PLB1_SCHCM</name>
<dbReference type="Gene3D" id="3.40.50.150">
    <property type="entry name" value="Vaccinia Virus protein VP39"/>
    <property type="match status" value="1"/>
</dbReference>
<dbReference type="HOGENOM" id="CLU_052868_3_1_1"/>
<keyword evidence="11" id="KW-1185">Reference proteome</keyword>
<evidence type="ECO:0000256" key="7">
    <source>
        <dbReference type="ARBA" id="ARBA00047943"/>
    </source>
</evidence>
<dbReference type="GeneID" id="9594997"/>
<evidence type="ECO:0000256" key="6">
    <source>
        <dbReference type="ARBA" id="ARBA00047941"/>
    </source>
</evidence>
<evidence type="ECO:0000313" key="10">
    <source>
        <dbReference type="EMBL" id="EFJ02738.1"/>
    </source>
</evidence>
<evidence type="ECO:0000256" key="1">
    <source>
        <dbReference type="ARBA" id="ARBA00022679"/>
    </source>
</evidence>
<dbReference type="EC" id="2.1.1.137" evidence="4"/>
<sequence>MTTNAVRDFYGQVTETATGTGQYNARVAEAFGYSTEELSAIPSDANLGLSCGNPIATANLKEGETFVDLGSGAGIDVFLAARKVGERGKAIGVDMTDKMLDLAKRNSAKGGYTNVEFVKSRITAIALPDASADIVSSNCVINLVPHAEKPLVFREIFRVLKPGGRMAVSDILTKTDLPDFIREDLTLYVGCIAGAAKPGEYDGWMREAGFEDIAIVDTQKDLNVYQSDKESVGCCGKGSTCGTKKESEEKATNIDFNEYVGSFQIYAVKP</sequence>
<evidence type="ECO:0000256" key="4">
    <source>
        <dbReference type="ARBA" id="ARBA00034521"/>
    </source>
</evidence>
<dbReference type="InterPro" id="IPR025714">
    <property type="entry name" value="Methyltranfer_dom"/>
</dbReference>
<dbReference type="NCBIfam" id="NF008823">
    <property type="entry name" value="PRK11873.1"/>
    <property type="match status" value="1"/>
</dbReference>
<dbReference type="eggNOG" id="ENOG502S328">
    <property type="taxonomic scope" value="Eukaryota"/>
</dbReference>
<comment type="catalytic activity">
    <reaction evidence="6">
        <text>arsenic triglutathione + [thioredoxin]-dithiol + S-adenosyl-L-methionine + 2 H2O = methylarsonous acid + [thioredoxin]-disulfide + 3 glutathione + S-adenosyl-L-homocysteine + H(+)</text>
        <dbReference type="Rhea" id="RHEA:69460"/>
        <dbReference type="Rhea" id="RHEA-COMP:10698"/>
        <dbReference type="Rhea" id="RHEA-COMP:10700"/>
        <dbReference type="ChEBI" id="CHEBI:15377"/>
        <dbReference type="ChEBI" id="CHEBI:15378"/>
        <dbReference type="ChEBI" id="CHEBI:17826"/>
        <dbReference type="ChEBI" id="CHEBI:29950"/>
        <dbReference type="ChEBI" id="CHEBI:50058"/>
        <dbReference type="ChEBI" id="CHEBI:57856"/>
        <dbReference type="ChEBI" id="CHEBI:57925"/>
        <dbReference type="ChEBI" id="CHEBI:59789"/>
        <dbReference type="ChEBI" id="CHEBI:183640"/>
        <dbReference type="EC" id="2.1.1.137"/>
    </reaction>
</comment>
<keyword evidence="2" id="KW-0949">S-adenosyl-L-methionine</keyword>
<dbReference type="KEGG" id="scm:SCHCO_02609414"/>
<dbReference type="OMA" id="GSYVGCI"/>
<dbReference type="CDD" id="cd02440">
    <property type="entry name" value="AdoMet_MTases"/>
    <property type="match status" value="1"/>
</dbReference>
<dbReference type="OrthoDB" id="8300214at2759"/>
<dbReference type="EMBL" id="GL377302">
    <property type="protein sequence ID" value="EFJ02738.1"/>
    <property type="molecule type" value="Genomic_DNA"/>
</dbReference>
<gene>
    <name evidence="10" type="ORF">SCHCODRAFT_13857</name>
</gene>
<dbReference type="PANTHER" id="PTHR43675:SF8">
    <property type="entry name" value="ARSENITE METHYLTRANSFERASE"/>
    <property type="match status" value="1"/>
</dbReference>
<dbReference type="AlphaFoldDB" id="D8PLB1"/>
<evidence type="ECO:0000256" key="3">
    <source>
        <dbReference type="ARBA" id="ARBA00034487"/>
    </source>
</evidence>
<comment type="catalytic activity">
    <reaction evidence="8">
        <text>arsenic triglutathione + 3 [thioredoxin]-dithiol + 3 S-adenosyl-L-methionine = trimethylarsine + 3 [thioredoxin]-disulfide + 3 glutathione + 3 S-adenosyl-L-homocysteine + 3 H(+)</text>
        <dbReference type="Rhea" id="RHEA:69432"/>
        <dbReference type="Rhea" id="RHEA-COMP:10698"/>
        <dbReference type="Rhea" id="RHEA-COMP:10700"/>
        <dbReference type="ChEBI" id="CHEBI:15378"/>
        <dbReference type="ChEBI" id="CHEBI:27130"/>
        <dbReference type="ChEBI" id="CHEBI:29950"/>
        <dbReference type="ChEBI" id="CHEBI:50058"/>
        <dbReference type="ChEBI" id="CHEBI:57856"/>
        <dbReference type="ChEBI" id="CHEBI:57925"/>
        <dbReference type="ChEBI" id="CHEBI:59789"/>
        <dbReference type="ChEBI" id="CHEBI:183640"/>
        <dbReference type="EC" id="2.1.1.137"/>
    </reaction>
</comment>
<organism evidence="11">
    <name type="scientific">Schizophyllum commune (strain H4-8 / FGSC 9210)</name>
    <name type="common">Split gill fungus</name>
    <dbReference type="NCBI Taxonomy" id="578458"/>
    <lineage>
        <taxon>Eukaryota</taxon>
        <taxon>Fungi</taxon>
        <taxon>Dikarya</taxon>
        <taxon>Basidiomycota</taxon>
        <taxon>Agaricomycotina</taxon>
        <taxon>Agaricomycetes</taxon>
        <taxon>Agaricomycetidae</taxon>
        <taxon>Agaricales</taxon>
        <taxon>Schizophyllaceae</taxon>
        <taxon>Schizophyllum</taxon>
    </lineage>
</organism>
<evidence type="ECO:0000256" key="5">
    <source>
        <dbReference type="ARBA" id="ARBA00034545"/>
    </source>
</evidence>
<dbReference type="InParanoid" id="D8PLB1"/>
<evidence type="ECO:0000256" key="2">
    <source>
        <dbReference type="ARBA" id="ARBA00022691"/>
    </source>
</evidence>